<keyword evidence="1" id="KW-0547">Nucleotide-binding</keyword>
<dbReference type="GO" id="GO:0007264">
    <property type="term" value="P:small GTPase-mediated signal transduction"/>
    <property type="evidence" value="ECO:0007669"/>
    <property type="project" value="InterPro"/>
</dbReference>
<gene>
    <name evidence="3" type="ORF">CHIRRI_LOCUS10133</name>
</gene>
<dbReference type="GO" id="GO:0003924">
    <property type="term" value="F:GTPase activity"/>
    <property type="evidence" value="ECO:0007669"/>
    <property type="project" value="InterPro"/>
</dbReference>
<dbReference type="PROSITE" id="PS51421">
    <property type="entry name" value="RAS"/>
    <property type="match status" value="1"/>
</dbReference>
<dbReference type="Proteomes" id="UP001153620">
    <property type="component" value="Chromosome 3"/>
</dbReference>
<reference evidence="3" key="2">
    <citation type="submission" date="2022-10" db="EMBL/GenBank/DDBJ databases">
        <authorList>
            <consortium name="ENA_rothamsted_submissions"/>
            <consortium name="culmorum"/>
            <person name="King R."/>
        </authorList>
    </citation>
    <scope>NUCLEOTIDE SEQUENCE</scope>
</reference>
<name>A0A9N9S1S1_9DIPT</name>
<sequence>MSGRPIKCVVVGDGTVGKTCMLISLTTDSFPSEYVPTVFDNYSLPTVVDGVQVSIGLWDTAGQEDYDRLRPLSYPQTDVFLICFSVASPSSFENVTSKWYPELKHHCPEAPIILVGTKIDLRDDRETLSALAEQGLSPCKREQGQKLANKIRAVKYMECSALTQRGLKQVFDEAVRAVLRPEPIKRRQRKCIVM</sequence>
<evidence type="ECO:0000313" key="3">
    <source>
        <dbReference type="EMBL" id="CAG9807284.1"/>
    </source>
</evidence>
<evidence type="ECO:0000256" key="2">
    <source>
        <dbReference type="ARBA" id="ARBA00023134"/>
    </source>
</evidence>
<dbReference type="PROSITE" id="PS51420">
    <property type="entry name" value="RHO"/>
    <property type="match status" value="1"/>
</dbReference>
<dbReference type="EMBL" id="OU895879">
    <property type="protein sequence ID" value="CAG9807284.1"/>
    <property type="molecule type" value="Genomic_DNA"/>
</dbReference>
<dbReference type="AlphaFoldDB" id="A0A9N9S1S1"/>
<keyword evidence="2" id="KW-0342">GTP-binding</keyword>
<dbReference type="SMART" id="SM00174">
    <property type="entry name" value="RHO"/>
    <property type="match status" value="1"/>
</dbReference>
<dbReference type="Pfam" id="PF00071">
    <property type="entry name" value="Ras"/>
    <property type="match status" value="1"/>
</dbReference>
<dbReference type="NCBIfam" id="TIGR00231">
    <property type="entry name" value="small_GTP"/>
    <property type="match status" value="1"/>
</dbReference>
<dbReference type="InterPro" id="IPR003578">
    <property type="entry name" value="Small_GTPase_Rho"/>
</dbReference>
<dbReference type="GO" id="GO:0035099">
    <property type="term" value="P:hemocyte migration"/>
    <property type="evidence" value="ECO:0007669"/>
    <property type="project" value="UniProtKB-ARBA"/>
</dbReference>
<dbReference type="PROSITE" id="PS51419">
    <property type="entry name" value="RAB"/>
    <property type="match status" value="1"/>
</dbReference>
<dbReference type="GO" id="GO:0035006">
    <property type="term" value="P:melanization defense response"/>
    <property type="evidence" value="ECO:0007669"/>
    <property type="project" value="UniProtKB-ARBA"/>
</dbReference>
<dbReference type="SUPFAM" id="SSF52540">
    <property type="entry name" value="P-loop containing nucleoside triphosphate hydrolases"/>
    <property type="match status" value="1"/>
</dbReference>
<dbReference type="PRINTS" id="PR00449">
    <property type="entry name" value="RASTRNSFRMNG"/>
</dbReference>
<dbReference type="SMART" id="SM00173">
    <property type="entry name" value="RAS"/>
    <property type="match status" value="1"/>
</dbReference>
<dbReference type="OrthoDB" id="8830751at2759"/>
<dbReference type="GO" id="GO:0005525">
    <property type="term" value="F:GTP binding"/>
    <property type="evidence" value="ECO:0007669"/>
    <property type="project" value="UniProtKB-KW"/>
</dbReference>
<organism evidence="3 4">
    <name type="scientific">Chironomus riparius</name>
    <dbReference type="NCBI Taxonomy" id="315576"/>
    <lineage>
        <taxon>Eukaryota</taxon>
        <taxon>Metazoa</taxon>
        <taxon>Ecdysozoa</taxon>
        <taxon>Arthropoda</taxon>
        <taxon>Hexapoda</taxon>
        <taxon>Insecta</taxon>
        <taxon>Pterygota</taxon>
        <taxon>Neoptera</taxon>
        <taxon>Endopterygota</taxon>
        <taxon>Diptera</taxon>
        <taxon>Nematocera</taxon>
        <taxon>Chironomoidea</taxon>
        <taxon>Chironomidae</taxon>
        <taxon>Chironominae</taxon>
        <taxon>Chironomus</taxon>
    </lineage>
</organism>
<dbReference type="PANTHER" id="PTHR24072">
    <property type="entry name" value="RHO FAMILY GTPASE"/>
    <property type="match status" value="1"/>
</dbReference>
<dbReference type="CDD" id="cd00157">
    <property type="entry name" value="Rho"/>
    <property type="match status" value="1"/>
</dbReference>
<dbReference type="Gene3D" id="3.40.50.300">
    <property type="entry name" value="P-loop containing nucleotide triphosphate hydrolases"/>
    <property type="match status" value="1"/>
</dbReference>
<accession>A0A9N9S1S1</accession>
<dbReference type="SMART" id="SM00175">
    <property type="entry name" value="RAB"/>
    <property type="match status" value="1"/>
</dbReference>
<proteinExistence type="predicted"/>
<keyword evidence="4" id="KW-1185">Reference proteome</keyword>
<dbReference type="GO" id="GO:0001667">
    <property type="term" value="P:ameboidal-type cell migration"/>
    <property type="evidence" value="ECO:0007669"/>
    <property type="project" value="UniProtKB-ARBA"/>
</dbReference>
<dbReference type="GO" id="GO:0003006">
    <property type="term" value="P:developmental process involved in reproduction"/>
    <property type="evidence" value="ECO:0007669"/>
    <property type="project" value="UniProtKB-ARBA"/>
</dbReference>
<dbReference type="InterPro" id="IPR005225">
    <property type="entry name" value="Small_GTP-bd"/>
</dbReference>
<dbReference type="FunFam" id="3.40.50.300:FF:000118">
    <property type="entry name" value="Rho-related GTP-binding protein RhoG"/>
    <property type="match status" value="1"/>
</dbReference>
<dbReference type="GO" id="GO:0022412">
    <property type="term" value="P:cellular process involved in reproduction in multicellular organism"/>
    <property type="evidence" value="ECO:0007669"/>
    <property type="project" value="UniProtKB-ARBA"/>
</dbReference>
<dbReference type="InterPro" id="IPR001806">
    <property type="entry name" value="Small_GTPase"/>
</dbReference>
<evidence type="ECO:0008006" key="5">
    <source>
        <dbReference type="Google" id="ProtNLM"/>
    </source>
</evidence>
<evidence type="ECO:0000256" key="1">
    <source>
        <dbReference type="ARBA" id="ARBA00022741"/>
    </source>
</evidence>
<evidence type="ECO:0000313" key="4">
    <source>
        <dbReference type="Proteomes" id="UP001153620"/>
    </source>
</evidence>
<protein>
    <recommendedName>
        <fullName evidence="5">Ras-related C3 botulinum toxin substrate 1</fullName>
    </recommendedName>
</protein>
<reference evidence="3" key="1">
    <citation type="submission" date="2022-01" db="EMBL/GenBank/DDBJ databases">
        <authorList>
            <person name="King R."/>
        </authorList>
    </citation>
    <scope>NUCLEOTIDE SEQUENCE</scope>
</reference>
<dbReference type="InterPro" id="IPR027417">
    <property type="entry name" value="P-loop_NTPase"/>
</dbReference>